<dbReference type="PANTHER" id="PTHR40048">
    <property type="entry name" value="RHAMNOSYL O-METHYLTRANSFERASE"/>
    <property type="match status" value="1"/>
</dbReference>
<dbReference type="PANTHER" id="PTHR40048:SF1">
    <property type="entry name" value="RHAMNOSYL O-METHYLTRANSFERASE"/>
    <property type="match status" value="1"/>
</dbReference>
<dbReference type="GO" id="GO:0008168">
    <property type="term" value="F:methyltransferase activity"/>
    <property type="evidence" value="ECO:0007669"/>
    <property type="project" value="UniProtKB-KW"/>
</dbReference>
<dbReference type="GO" id="GO:0032259">
    <property type="term" value="P:methylation"/>
    <property type="evidence" value="ECO:0007669"/>
    <property type="project" value="UniProtKB-KW"/>
</dbReference>
<comment type="caution">
    <text evidence="3">The sequence shown here is derived from an EMBL/GenBank/DDBJ whole genome shotgun (WGS) entry which is preliminary data.</text>
</comment>
<dbReference type="InterPro" id="IPR029063">
    <property type="entry name" value="SAM-dependent_MTases_sf"/>
</dbReference>
<name>A0A6I4TCF7_9SPHN</name>
<gene>
    <name evidence="3" type="ORF">GRI40_04405</name>
</gene>
<organism evidence="3 4">
    <name type="scientific">Tsuneonella aeria</name>
    <dbReference type="NCBI Taxonomy" id="1837929"/>
    <lineage>
        <taxon>Bacteria</taxon>
        <taxon>Pseudomonadati</taxon>
        <taxon>Pseudomonadota</taxon>
        <taxon>Alphaproteobacteria</taxon>
        <taxon>Sphingomonadales</taxon>
        <taxon>Erythrobacteraceae</taxon>
        <taxon>Tsuneonella</taxon>
    </lineage>
</organism>
<dbReference type="EMBL" id="WTZA01000001">
    <property type="protein sequence ID" value="MXO74464.1"/>
    <property type="molecule type" value="Genomic_DNA"/>
</dbReference>
<proteinExistence type="predicted"/>
<reference evidence="3 4" key="1">
    <citation type="submission" date="2019-12" db="EMBL/GenBank/DDBJ databases">
        <title>Genomic-based taxomic classification of the family Erythrobacteraceae.</title>
        <authorList>
            <person name="Xu L."/>
        </authorList>
    </citation>
    <scope>NUCLEOTIDE SEQUENCE [LARGE SCALE GENOMIC DNA]</scope>
    <source>
        <strain evidence="3 4">100921-2</strain>
    </source>
</reference>
<keyword evidence="1 3" id="KW-0489">Methyltransferase</keyword>
<dbReference type="GO" id="GO:0005886">
    <property type="term" value="C:plasma membrane"/>
    <property type="evidence" value="ECO:0007669"/>
    <property type="project" value="TreeGrafter"/>
</dbReference>
<dbReference type="OrthoDB" id="9816424at2"/>
<keyword evidence="2 3" id="KW-0808">Transferase</keyword>
<evidence type="ECO:0000256" key="1">
    <source>
        <dbReference type="ARBA" id="ARBA00022603"/>
    </source>
</evidence>
<dbReference type="Pfam" id="PF13578">
    <property type="entry name" value="Methyltransf_24"/>
    <property type="match status" value="1"/>
</dbReference>
<sequence>MIVDKLKVALRKSRARGRFVGPINALNRAHLKMKEAKDRRLRDVAMASLDGSRPDDVEGLVDFAMNGAGGFFQPMQSRVEITELVRLVRARQPRSVLEIGTARGGTLFLLTESSAPGAHIVSLDLPGGRNGGGYPEWKAEIYRKFPRGDRRLSLVRGDSHLESSRDAVAALAGQDGFDLIMIDADHSYDGVKRDFELYSPLLAPGGMIVMHDILPNRFDAEITVAPFWAEVQRRYPHTRELVEDRDQGVFGIGLVFPDGEQAAATR</sequence>
<keyword evidence="4" id="KW-1185">Reference proteome</keyword>
<dbReference type="Gene3D" id="3.40.50.150">
    <property type="entry name" value="Vaccinia Virus protein VP39"/>
    <property type="match status" value="1"/>
</dbReference>
<protein>
    <submittedName>
        <fullName evidence="3">Class I SAM-dependent methyltransferase</fullName>
    </submittedName>
</protein>
<evidence type="ECO:0000313" key="4">
    <source>
        <dbReference type="Proteomes" id="UP000439522"/>
    </source>
</evidence>
<accession>A0A6I4TCF7</accession>
<evidence type="ECO:0000256" key="2">
    <source>
        <dbReference type="ARBA" id="ARBA00022679"/>
    </source>
</evidence>
<dbReference type="SUPFAM" id="SSF53335">
    <property type="entry name" value="S-adenosyl-L-methionine-dependent methyltransferases"/>
    <property type="match status" value="1"/>
</dbReference>
<dbReference type="AlphaFoldDB" id="A0A6I4TCF7"/>
<evidence type="ECO:0000313" key="3">
    <source>
        <dbReference type="EMBL" id="MXO74464.1"/>
    </source>
</evidence>
<dbReference type="Proteomes" id="UP000439522">
    <property type="component" value="Unassembled WGS sequence"/>
</dbReference>